<sequence length="161" mass="17670">MPTTKKQGICFGLMMCCGMVIAMTFYNLLMNDLLSGMTFKKGLLQLIVTFLVAAALELLVVSPIAGKVVSKLPFDKSKKLLLILAMSGCMVLGMVTMMSFYGLITASINNGLPSDSLIKSYLLIFIKNLVFAFPLQLLIMGPLVRYLFSKIVRARQSLKTA</sequence>
<protein>
    <submittedName>
        <fullName evidence="2">DUF2798 domain-containing protein</fullName>
    </submittedName>
</protein>
<feature type="transmembrane region" description="Helical" evidence="1">
    <location>
        <begin position="124"/>
        <end position="148"/>
    </location>
</feature>
<keyword evidence="1" id="KW-1133">Transmembrane helix</keyword>
<evidence type="ECO:0000313" key="3">
    <source>
        <dbReference type="Proteomes" id="UP001597180"/>
    </source>
</evidence>
<dbReference type="Pfam" id="PF11391">
    <property type="entry name" value="DUF2798"/>
    <property type="match status" value="2"/>
</dbReference>
<evidence type="ECO:0000256" key="1">
    <source>
        <dbReference type="SAM" id="Phobius"/>
    </source>
</evidence>
<feature type="transmembrane region" description="Helical" evidence="1">
    <location>
        <begin position="42"/>
        <end position="60"/>
    </location>
</feature>
<dbReference type="EMBL" id="JBHTLU010000019">
    <property type="protein sequence ID" value="MFD1221473.1"/>
    <property type="molecule type" value="Genomic_DNA"/>
</dbReference>
<evidence type="ECO:0000313" key="2">
    <source>
        <dbReference type="EMBL" id="MFD1221473.1"/>
    </source>
</evidence>
<dbReference type="RefSeq" id="WP_345585444.1">
    <property type="nucleotide sequence ID" value="NZ_BAABJG010000003.1"/>
</dbReference>
<name>A0ABW3UL57_9BACL</name>
<feature type="transmembrane region" description="Helical" evidence="1">
    <location>
        <begin position="9"/>
        <end position="30"/>
    </location>
</feature>
<comment type="caution">
    <text evidence="2">The sequence shown here is derived from an EMBL/GenBank/DDBJ whole genome shotgun (WGS) entry which is preliminary data.</text>
</comment>
<proteinExistence type="predicted"/>
<gene>
    <name evidence="2" type="ORF">ACFQ4B_15235</name>
</gene>
<dbReference type="Proteomes" id="UP001597180">
    <property type="component" value="Unassembled WGS sequence"/>
</dbReference>
<reference evidence="3" key="1">
    <citation type="journal article" date="2019" name="Int. J. Syst. Evol. Microbiol.">
        <title>The Global Catalogue of Microorganisms (GCM) 10K type strain sequencing project: providing services to taxonomists for standard genome sequencing and annotation.</title>
        <authorList>
            <consortium name="The Broad Institute Genomics Platform"/>
            <consortium name="The Broad Institute Genome Sequencing Center for Infectious Disease"/>
            <person name="Wu L."/>
            <person name="Ma J."/>
        </authorList>
    </citation>
    <scope>NUCLEOTIDE SEQUENCE [LARGE SCALE GENOMIC DNA]</scope>
    <source>
        <strain evidence="3">CCUG 53270</strain>
    </source>
</reference>
<keyword evidence="3" id="KW-1185">Reference proteome</keyword>
<dbReference type="InterPro" id="IPR021529">
    <property type="entry name" value="DUF2798"/>
</dbReference>
<keyword evidence="1" id="KW-0472">Membrane</keyword>
<accession>A0ABW3UL57</accession>
<feature type="transmembrane region" description="Helical" evidence="1">
    <location>
        <begin position="80"/>
        <end position="104"/>
    </location>
</feature>
<organism evidence="2 3">
    <name type="scientific">Paenibacillus vulneris</name>
    <dbReference type="NCBI Taxonomy" id="1133364"/>
    <lineage>
        <taxon>Bacteria</taxon>
        <taxon>Bacillati</taxon>
        <taxon>Bacillota</taxon>
        <taxon>Bacilli</taxon>
        <taxon>Bacillales</taxon>
        <taxon>Paenibacillaceae</taxon>
        <taxon>Paenibacillus</taxon>
    </lineage>
</organism>
<keyword evidence="1" id="KW-0812">Transmembrane</keyword>